<proteinExistence type="predicted"/>
<comment type="caution">
    <text evidence="2">The sequence shown here is derived from an EMBL/GenBank/DDBJ whole genome shotgun (WGS) entry which is preliminary data.</text>
</comment>
<accession>X1SER9</accession>
<organism evidence="2">
    <name type="scientific">marine sediment metagenome</name>
    <dbReference type="NCBI Taxonomy" id="412755"/>
    <lineage>
        <taxon>unclassified sequences</taxon>
        <taxon>metagenomes</taxon>
        <taxon>ecological metagenomes</taxon>
    </lineage>
</organism>
<keyword evidence="1" id="KW-1133">Transmembrane helix</keyword>
<reference evidence="2" key="1">
    <citation type="journal article" date="2014" name="Front. Microbiol.">
        <title>High frequency of phylogenetically diverse reductive dehalogenase-homologous genes in deep subseafloor sedimentary metagenomes.</title>
        <authorList>
            <person name="Kawai M."/>
            <person name="Futagami T."/>
            <person name="Toyoda A."/>
            <person name="Takaki Y."/>
            <person name="Nishi S."/>
            <person name="Hori S."/>
            <person name="Arai W."/>
            <person name="Tsubouchi T."/>
            <person name="Morono Y."/>
            <person name="Uchiyama I."/>
            <person name="Ito T."/>
            <person name="Fujiyama A."/>
            <person name="Inagaki F."/>
            <person name="Takami H."/>
        </authorList>
    </citation>
    <scope>NUCLEOTIDE SEQUENCE</scope>
    <source>
        <strain evidence="2">Expedition CK06-06</strain>
    </source>
</reference>
<gene>
    <name evidence="2" type="ORF">S12H4_20197</name>
</gene>
<dbReference type="AlphaFoldDB" id="X1SER9"/>
<evidence type="ECO:0000313" key="2">
    <source>
        <dbReference type="EMBL" id="GAI73915.1"/>
    </source>
</evidence>
<feature type="transmembrane region" description="Helical" evidence="1">
    <location>
        <begin position="105"/>
        <end position="123"/>
    </location>
</feature>
<name>X1SER9_9ZZZZ</name>
<protein>
    <submittedName>
        <fullName evidence="2">Uncharacterized protein</fullName>
    </submittedName>
</protein>
<feature type="transmembrane region" description="Helical" evidence="1">
    <location>
        <begin position="129"/>
        <end position="150"/>
    </location>
</feature>
<keyword evidence="1" id="KW-0472">Membrane</keyword>
<keyword evidence="1" id="KW-0812">Transmembrane</keyword>
<sequence>MDIEREVEKILEQKGVVPPGMTPEQFIEKLGNRLIEAIPLVMGKTVSGIANEIMIEELERLGRHEPCRFWRAGECRKFGKQLPCYECTHYKPRSRWSNWVRLPEFWEPVLIGLAVTSFVAAIFAKEIRVFTLCFWLGTVVVSRLQIWWMCRKLRKGKVT</sequence>
<evidence type="ECO:0000256" key="1">
    <source>
        <dbReference type="SAM" id="Phobius"/>
    </source>
</evidence>
<dbReference type="EMBL" id="BARW01010199">
    <property type="protein sequence ID" value="GAI73915.1"/>
    <property type="molecule type" value="Genomic_DNA"/>
</dbReference>